<gene>
    <name evidence="3" type="ORF">PMIN01_03358</name>
</gene>
<evidence type="ECO:0000313" key="3">
    <source>
        <dbReference type="EMBL" id="KAF9738075.1"/>
    </source>
</evidence>
<dbReference type="InterPro" id="IPR019510">
    <property type="entry name" value="AKAP7-like_phosphoesterase"/>
</dbReference>
<accession>A0A9P6GN83</accession>
<dbReference type="AlphaFoldDB" id="A0A9P6GN83"/>
<organism evidence="3 4">
    <name type="scientific">Paraphaeosphaeria minitans</name>
    <dbReference type="NCBI Taxonomy" id="565426"/>
    <lineage>
        <taxon>Eukaryota</taxon>
        <taxon>Fungi</taxon>
        <taxon>Dikarya</taxon>
        <taxon>Ascomycota</taxon>
        <taxon>Pezizomycotina</taxon>
        <taxon>Dothideomycetes</taxon>
        <taxon>Pleosporomycetidae</taxon>
        <taxon>Pleosporales</taxon>
        <taxon>Massarineae</taxon>
        <taxon>Didymosphaeriaceae</taxon>
        <taxon>Paraphaeosphaeria</taxon>
    </lineage>
</organism>
<evidence type="ECO:0000313" key="4">
    <source>
        <dbReference type="Proteomes" id="UP000756921"/>
    </source>
</evidence>
<dbReference type="OrthoDB" id="277832at2759"/>
<feature type="compositionally biased region" description="Low complexity" evidence="1">
    <location>
        <begin position="287"/>
        <end position="298"/>
    </location>
</feature>
<dbReference type="EMBL" id="WJXW01000003">
    <property type="protein sequence ID" value="KAF9738075.1"/>
    <property type="molecule type" value="Genomic_DNA"/>
</dbReference>
<dbReference type="Gene3D" id="3.90.1140.10">
    <property type="entry name" value="Cyclic phosphodiesterase"/>
    <property type="match status" value="1"/>
</dbReference>
<evidence type="ECO:0000259" key="2">
    <source>
        <dbReference type="Pfam" id="PF10469"/>
    </source>
</evidence>
<reference evidence="3" key="1">
    <citation type="journal article" date="2020" name="Mol. Plant Microbe Interact.">
        <title>Genome Sequence of the Biocontrol Agent Coniothyrium minitans strain Conio (IMI 134523).</title>
        <authorList>
            <person name="Patel D."/>
            <person name="Shittu T.A."/>
            <person name="Baroncelli R."/>
            <person name="Muthumeenakshi S."/>
            <person name="Osborne T.H."/>
            <person name="Janganan T.K."/>
            <person name="Sreenivasaprasad S."/>
        </authorList>
    </citation>
    <scope>NUCLEOTIDE SEQUENCE</scope>
    <source>
        <strain evidence="3">Conio</strain>
    </source>
</reference>
<protein>
    <recommendedName>
        <fullName evidence="2">A-kinase anchor protein 7-like phosphoesterase domain-containing protein</fullName>
    </recommendedName>
</protein>
<comment type="caution">
    <text evidence="3">The sequence shown here is derived from an EMBL/GenBank/DDBJ whole genome shotgun (WGS) entry which is preliminary data.</text>
</comment>
<dbReference type="GO" id="GO:0006355">
    <property type="term" value="P:regulation of DNA-templated transcription"/>
    <property type="evidence" value="ECO:0007669"/>
    <property type="project" value="TreeGrafter"/>
</dbReference>
<dbReference type="GO" id="GO:0006307">
    <property type="term" value="P:DNA alkylation repair"/>
    <property type="evidence" value="ECO:0007669"/>
    <property type="project" value="InterPro"/>
</dbReference>
<dbReference type="Pfam" id="PF10469">
    <property type="entry name" value="AKAP7_NLS"/>
    <property type="match status" value="1"/>
</dbReference>
<proteinExistence type="predicted"/>
<sequence length="375" mass="40460">MGKRSKLEYNDFLDGEKLRDNTEIWSTLQRRQPLERDAAPAPTQRHTAAGGKKSRGGPKKPQLTHFLCLPLVNPHTRPQLEAQLSKLRQELGATGFLPVQAVRPPGTLHLTLGVMALDDEQLRLATRHLAALDVQKVLQDVTAQSMAESAAASGTVSENLNAAAMPGWEALGVDLKGLVPMQAPHETSILYAEPADASGRLQAFGEKLRREFTREGWLVEDKRTLRLHATVVNTIYAKGRGRGGAKGPSSRGGKSADADADAVGGKEDHDDGASTAGSAIEDHDEVTTATPDPSTTETKVPKLDGSTGHGPQAKSWLRFDARDLIERYSDVVWAEKVSIDRVQICKMGAKKTLNEAGEVVAEEYEVVAEKVIGAC</sequence>
<dbReference type="PANTHER" id="PTHR13360:SF1">
    <property type="entry name" value="ACTIVATING SIGNAL COINTEGRATOR 1 COMPLEX SUBUNIT 1"/>
    <property type="match status" value="1"/>
</dbReference>
<feature type="region of interest" description="Disordered" evidence="1">
    <location>
        <begin position="239"/>
        <end position="313"/>
    </location>
</feature>
<dbReference type="InterPro" id="IPR009210">
    <property type="entry name" value="ASCC1"/>
</dbReference>
<dbReference type="GO" id="GO:0005634">
    <property type="term" value="C:nucleus"/>
    <property type="evidence" value="ECO:0007669"/>
    <property type="project" value="TreeGrafter"/>
</dbReference>
<dbReference type="PANTHER" id="PTHR13360">
    <property type="entry name" value="ACTIVATING SIGNAL COINTEGRATOR 1 COMPLEX SUBUNIT 1"/>
    <property type="match status" value="1"/>
</dbReference>
<evidence type="ECO:0000256" key="1">
    <source>
        <dbReference type="SAM" id="MobiDB-lite"/>
    </source>
</evidence>
<feature type="region of interest" description="Disordered" evidence="1">
    <location>
        <begin position="22"/>
        <end position="60"/>
    </location>
</feature>
<name>A0A9P6GN83_9PLEO</name>
<keyword evidence="4" id="KW-1185">Reference proteome</keyword>
<dbReference type="Proteomes" id="UP000756921">
    <property type="component" value="Unassembled WGS sequence"/>
</dbReference>
<feature type="domain" description="A-kinase anchor protein 7-like phosphoesterase" evidence="2">
    <location>
        <begin position="64"/>
        <end position="239"/>
    </location>
</feature>